<reference evidence="2" key="1">
    <citation type="submission" date="2021-01" db="EMBL/GenBank/DDBJ databases">
        <authorList>
            <person name="Corre E."/>
            <person name="Pelletier E."/>
            <person name="Niang G."/>
            <person name="Scheremetjew M."/>
            <person name="Finn R."/>
            <person name="Kale V."/>
            <person name="Holt S."/>
            <person name="Cochrane G."/>
            <person name="Meng A."/>
            <person name="Brown T."/>
            <person name="Cohen L."/>
        </authorList>
    </citation>
    <scope>NUCLEOTIDE SEQUENCE</scope>
    <source>
        <strain evidence="2">308</strain>
    </source>
</reference>
<evidence type="ECO:0000313" key="2">
    <source>
        <dbReference type="EMBL" id="CAD8890123.1"/>
    </source>
</evidence>
<accession>A0A6U5HZV7</accession>
<sequence>MSLWVLYCTIYFSQLTRRIFSSASCLARSSAICRALSSASRLDLSRSFSRVVLFSLRSRSFFLASRSFLSCSALSDLTSSSSTARASFCLCSASLRSCSIRAFSSASRIWRSSRSLSRWMRSNWEDASRFYRSSDGVLGRGGGQGGAHHAGELVVAFHLGMAHW</sequence>
<evidence type="ECO:0000313" key="1">
    <source>
        <dbReference type="EMBL" id="CAD8890121.1"/>
    </source>
</evidence>
<gene>
    <name evidence="1" type="ORF">CHYS00102_LOCUS17326</name>
    <name evidence="2" type="ORF">CHYS00102_LOCUS17328</name>
    <name evidence="3" type="ORF">CHYS00102_LOCUS17329</name>
</gene>
<dbReference type="EMBL" id="HBFR01024153">
    <property type="protein sequence ID" value="CAD8890121.1"/>
    <property type="molecule type" value="Transcribed_RNA"/>
</dbReference>
<dbReference type="EMBL" id="HBFR01024156">
    <property type="protein sequence ID" value="CAD8890123.1"/>
    <property type="molecule type" value="Transcribed_RNA"/>
</dbReference>
<protein>
    <submittedName>
        <fullName evidence="2">Uncharacterized protein</fullName>
    </submittedName>
</protein>
<evidence type="ECO:0000313" key="3">
    <source>
        <dbReference type="EMBL" id="CAD8890124.1"/>
    </source>
</evidence>
<dbReference type="EMBL" id="HBFR01024157">
    <property type="protein sequence ID" value="CAD8890124.1"/>
    <property type="molecule type" value="Transcribed_RNA"/>
</dbReference>
<dbReference type="AlphaFoldDB" id="A0A6U5HZV7"/>
<proteinExistence type="predicted"/>
<organism evidence="2">
    <name type="scientific">Corethron hystrix</name>
    <dbReference type="NCBI Taxonomy" id="216773"/>
    <lineage>
        <taxon>Eukaryota</taxon>
        <taxon>Sar</taxon>
        <taxon>Stramenopiles</taxon>
        <taxon>Ochrophyta</taxon>
        <taxon>Bacillariophyta</taxon>
        <taxon>Coscinodiscophyceae</taxon>
        <taxon>Corethrophycidae</taxon>
        <taxon>Corethrales</taxon>
        <taxon>Corethraceae</taxon>
        <taxon>Corethron</taxon>
    </lineage>
</organism>
<name>A0A6U5HZV7_9STRA</name>